<protein>
    <submittedName>
        <fullName evidence="1">Uncharacterized protein</fullName>
    </submittedName>
</protein>
<proteinExistence type="predicted"/>
<keyword evidence="2" id="KW-1185">Reference proteome</keyword>
<organism evidence="1 2">
    <name type="scientific">Tamaricihabitans halophyticus</name>
    <dbReference type="NCBI Taxonomy" id="1262583"/>
    <lineage>
        <taxon>Bacteria</taxon>
        <taxon>Bacillati</taxon>
        <taxon>Actinomycetota</taxon>
        <taxon>Actinomycetes</taxon>
        <taxon>Pseudonocardiales</taxon>
        <taxon>Pseudonocardiaceae</taxon>
        <taxon>Tamaricihabitans</taxon>
    </lineage>
</organism>
<dbReference type="OrthoDB" id="3624993at2"/>
<name>A0A4R2QD16_9PSEU</name>
<dbReference type="EMBL" id="SLXQ01000014">
    <property type="protein sequence ID" value="TCP46304.1"/>
    <property type="molecule type" value="Genomic_DNA"/>
</dbReference>
<dbReference type="AlphaFoldDB" id="A0A4R2QD16"/>
<comment type="caution">
    <text evidence="1">The sequence shown here is derived from an EMBL/GenBank/DDBJ whole genome shotgun (WGS) entry which is preliminary data.</text>
</comment>
<evidence type="ECO:0000313" key="2">
    <source>
        <dbReference type="Proteomes" id="UP000294911"/>
    </source>
</evidence>
<sequence>MLDLHWDYRHDIEYRRELAKGHRVHTYTERAEDMGFCFSQPPGREQQWLVHYTRACAEDFLYRVEAPSGDWIVSVYRRPPDRSRQHIVTIRMRWQAPDQDADVTR</sequence>
<evidence type="ECO:0000313" key="1">
    <source>
        <dbReference type="EMBL" id="TCP46304.1"/>
    </source>
</evidence>
<dbReference type="Proteomes" id="UP000294911">
    <property type="component" value="Unassembled WGS sequence"/>
</dbReference>
<reference evidence="1 2" key="1">
    <citation type="submission" date="2019-03" db="EMBL/GenBank/DDBJ databases">
        <title>Genomic Encyclopedia of Type Strains, Phase IV (KMG-IV): sequencing the most valuable type-strain genomes for metagenomic binning, comparative biology and taxonomic classification.</title>
        <authorList>
            <person name="Goeker M."/>
        </authorList>
    </citation>
    <scope>NUCLEOTIDE SEQUENCE [LARGE SCALE GENOMIC DNA]</scope>
    <source>
        <strain evidence="1 2">DSM 45765</strain>
    </source>
</reference>
<accession>A0A4R2QD16</accession>
<dbReference type="RefSeq" id="WP_132879747.1">
    <property type="nucleotide sequence ID" value="NZ_SLXQ01000014.1"/>
</dbReference>
<gene>
    <name evidence="1" type="ORF">EV191_114101</name>
</gene>